<evidence type="ECO:0000313" key="3">
    <source>
        <dbReference type="Proteomes" id="UP000317169"/>
    </source>
</evidence>
<keyword evidence="3" id="KW-1185">Reference proteome</keyword>
<accession>A0A507ZFB0</accession>
<feature type="transmembrane region" description="Helical" evidence="1">
    <location>
        <begin position="86"/>
        <end position="111"/>
    </location>
</feature>
<dbReference type="EMBL" id="VIAR01000013">
    <property type="protein sequence ID" value="TQD34804.1"/>
    <property type="molecule type" value="Genomic_DNA"/>
</dbReference>
<gene>
    <name evidence="2" type="ORF">FKR84_11445</name>
</gene>
<keyword evidence="1" id="KW-1133">Transmembrane helix</keyword>
<feature type="transmembrane region" description="Helical" evidence="1">
    <location>
        <begin position="196"/>
        <end position="215"/>
    </location>
</feature>
<name>A0A507ZFB0_9FLAO</name>
<feature type="transmembrane region" description="Helical" evidence="1">
    <location>
        <begin position="6"/>
        <end position="29"/>
    </location>
</feature>
<keyword evidence="1" id="KW-0812">Transmembrane</keyword>
<evidence type="ECO:0000313" key="2">
    <source>
        <dbReference type="EMBL" id="TQD34804.1"/>
    </source>
</evidence>
<dbReference type="OrthoDB" id="1121314at2"/>
<evidence type="ECO:0008006" key="4">
    <source>
        <dbReference type="Google" id="ProtNLM"/>
    </source>
</evidence>
<keyword evidence="1" id="KW-0472">Membrane</keyword>
<feature type="transmembrane region" description="Helical" evidence="1">
    <location>
        <begin position="123"/>
        <end position="146"/>
    </location>
</feature>
<reference evidence="2 3" key="1">
    <citation type="submission" date="2019-06" db="EMBL/GenBank/DDBJ databases">
        <title>Flavibacter putida gen. nov., sp. nov., a novel marine bacterium of the family Flavobacteriaceae isolated from coastal seawater.</title>
        <authorList>
            <person name="Feng X."/>
        </authorList>
    </citation>
    <scope>NUCLEOTIDE SEQUENCE [LARGE SCALE GENOMIC DNA]</scope>
    <source>
        <strain evidence="2 3">PLHSN227</strain>
    </source>
</reference>
<organism evidence="2 3">
    <name type="scientific">Haloflavibacter putidus</name>
    <dbReference type="NCBI Taxonomy" id="2576776"/>
    <lineage>
        <taxon>Bacteria</taxon>
        <taxon>Pseudomonadati</taxon>
        <taxon>Bacteroidota</taxon>
        <taxon>Flavobacteriia</taxon>
        <taxon>Flavobacteriales</taxon>
        <taxon>Flavobacteriaceae</taxon>
        <taxon>Haloflavibacter</taxon>
    </lineage>
</organism>
<protein>
    <recommendedName>
        <fullName evidence="4">Lysylphosphatidylglycerol synthase TM region</fullName>
    </recommendedName>
</protein>
<feature type="transmembrane region" description="Helical" evidence="1">
    <location>
        <begin position="245"/>
        <end position="267"/>
    </location>
</feature>
<comment type="caution">
    <text evidence="2">The sequence shown here is derived from an EMBL/GenBank/DDBJ whole genome shotgun (WGS) entry which is preliminary data.</text>
</comment>
<proteinExistence type="predicted"/>
<evidence type="ECO:0000256" key="1">
    <source>
        <dbReference type="SAM" id="Phobius"/>
    </source>
</evidence>
<dbReference type="Proteomes" id="UP000317169">
    <property type="component" value="Unassembled WGS sequence"/>
</dbReference>
<dbReference type="AlphaFoldDB" id="A0A507ZFB0"/>
<sequence>MTQNINLHSILSFKIVFILLILSGINWLLEVKKWKLLISSFQKTAFKTAFNQVFSAHAISILTPNRLGEYGAKSLFFQKPYWKRIVFLNLLGNFSQLLSTLLFGLIGAYFFFHQGFSATWFNWKYALFLFFSVFLVGIITWQFSVFQNYFFRLKKAFLQVKPVLKLKVIGLSAMRYLVFSHQFFFLLYLLENEELAYFPILSAIFLVYLIASFLPTIFLLDAVVKGGVGIFIFSFYGIAEVNVVLASLIMWLFNFGLPAVLGSVFIANSKLYQYKLFQK</sequence>
<dbReference type="RefSeq" id="WP_141422454.1">
    <property type="nucleotide sequence ID" value="NZ_VIAR01000013.1"/>
</dbReference>
<feature type="transmembrane region" description="Helical" evidence="1">
    <location>
        <begin position="166"/>
        <end position="190"/>
    </location>
</feature>